<protein>
    <recommendedName>
        <fullName evidence="3">Glycosyltransferase RgtA/B/C/D-like domain-containing protein</fullName>
    </recommendedName>
</protein>
<feature type="transmembrane region" description="Helical" evidence="1">
    <location>
        <begin position="352"/>
        <end position="370"/>
    </location>
</feature>
<keyword evidence="1" id="KW-0472">Membrane</keyword>
<evidence type="ECO:0000256" key="1">
    <source>
        <dbReference type="SAM" id="Phobius"/>
    </source>
</evidence>
<evidence type="ECO:0008006" key="3">
    <source>
        <dbReference type="Google" id="ProtNLM"/>
    </source>
</evidence>
<proteinExistence type="predicted"/>
<name>A0A3B1B1V3_9ZZZZ</name>
<feature type="transmembrane region" description="Helical" evidence="1">
    <location>
        <begin position="217"/>
        <end position="233"/>
    </location>
</feature>
<dbReference type="AlphaFoldDB" id="A0A3B1B1V3"/>
<accession>A0A3B1B1V3</accession>
<keyword evidence="1" id="KW-0812">Transmembrane</keyword>
<feature type="transmembrane region" description="Helical" evidence="1">
    <location>
        <begin position="12"/>
        <end position="33"/>
    </location>
</feature>
<gene>
    <name evidence="2" type="ORF">MNBD_GAMMA25-1774</name>
</gene>
<feature type="transmembrane region" description="Helical" evidence="1">
    <location>
        <begin position="126"/>
        <end position="159"/>
    </location>
</feature>
<keyword evidence="1" id="KW-1133">Transmembrane helix</keyword>
<evidence type="ECO:0000313" key="2">
    <source>
        <dbReference type="EMBL" id="VAX10102.1"/>
    </source>
</evidence>
<feature type="transmembrane region" description="Helical" evidence="1">
    <location>
        <begin position="95"/>
        <end position="114"/>
    </location>
</feature>
<reference evidence="2" key="1">
    <citation type="submission" date="2018-06" db="EMBL/GenBank/DDBJ databases">
        <authorList>
            <person name="Zhirakovskaya E."/>
        </authorList>
    </citation>
    <scope>NUCLEOTIDE SEQUENCE</scope>
</reference>
<feature type="transmembrane region" description="Helical" evidence="1">
    <location>
        <begin position="315"/>
        <end position="332"/>
    </location>
</feature>
<dbReference type="EMBL" id="UOFY01000045">
    <property type="protein sequence ID" value="VAX10102.1"/>
    <property type="molecule type" value="Genomic_DNA"/>
</dbReference>
<organism evidence="2">
    <name type="scientific">hydrothermal vent metagenome</name>
    <dbReference type="NCBI Taxonomy" id="652676"/>
    <lineage>
        <taxon>unclassified sequences</taxon>
        <taxon>metagenomes</taxon>
        <taxon>ecological metagenomes</taxon>
    </lineage>
</organism>
<feature type="transmembrane region" description="Helical" evidence="1">
    <location>
        <begin position="171"/>
        <end position="196"/>
    </location>
</feature>
<sequence length="502" mass="58668">MNNPLNYQNQYVRRLIFCVFLFLFFWHFLLPIWDIDLWWHMASGRWILENNSLPSSDPFSVFSAQNKIRTDIVLKGQWLGQVILYKIYNYFSDDGLVIFRSLLLSAFLLLTYIRAKLLGLSEPTSLFLVCMIGFNLFGFTGLRPQLFGFGFALFVFLLIDWVEKTGKIKCLLLLPAIAIAWANTHGSFILGIVLLLMYSILNIFEHKFKQNKLQKRLNILLICAVAFTLFSYINPNGFQAVRYIFELQISDLQSRTSEYTSSLKIYTLGYSLAQFWIYLFYGLTLISLPSLFRLSPGKAIITLFLGAISLDSFRYYLFFILISGPYVMQAIMQYDKIQKCTKPLLVINPLKYILSFIILFGTFILLQTNYKTASIPHNINASRYPIVLSRHCSDENLRGYMFNYFGWGGYLIWNLYPDIKPYIDGRMLDDSKLDKYMNILWATKEGIQYFKNEHFDYVMIPYFKPGTKQVYALNLYLQNQVDWTAIYRGNHGLPYRKTGVLK</sequence>
<feature type="transmembrane region" description="Helical" evidence="1">
    <location>
        <begin position="275"/>
        <end position="294"/>
    </location>
</feature>